<dbReference type="Pfam" id="PF02245">
    <property type="entry name" value="Pur_DNA_glyco"/>
    <property type="match status" value="1"/>
</dbReference>
<organism evidence="7">
    <name type="scientific">uncultured marine bacterium 105</name>
    <dbReference type="NCBI Taxonomy" id="257382"/>
    <lineage>
        <taxon>Bacteria</taxon>
        <taxon>environmental samples</taxon>
    </lineage>
</organism>
<dbReference type="NCBIfam" id="TIGR00567">
    <property type="entry name" value="3mg"/>
    <property type="match status" value="1"/>
</dbReference>
<evidence type="ECO:0000256" key="5">
    <source>
        <dbReference type="HAMAP-Rule" id="MF_00527"/>
    </source>
</evidence>
<keyword evidence="4 5" id="KW-0234">DNA repair</keyword>
<dbReference type="AlphaFoldDB" id="Q6SI26"/>
<evidence type="ECO:0000256" key="2">
    <source>
        <dbReference type="ARBA" id="ARBA00022763"/>
    </source>
</evidence>
<dbReference type="EC" id="3.2.2.-" evidence="5"/>
<protein>
    <recommendedName>
        <fullName evidence="5">Putative 3-methyladenine DNA glycosylase</fullName>
        <ecNumber evidence="5">3.2.2.-</ecNumber>
    </recommendedName>
</protein>
<dbReference type="CDD" id="cd00540">
    <property type="entry name" value="AAG"/>
    <property type="match status" value="1"/>
</dbReference>
<gene>
    <name evidence="7" type="ORF">MBMO_EBAC750-01A01.20</name>
</gene>
<dbReference type="GO" id="GO:0003677">
    <property type="term" value="F:DNA binding"/>
    <property type="evidence" value="ECO:0007669"/>
    <property type="project" value="InterPro"/>
</dbReference>
<dbReference type="EMBL" id="AY458629">
    <property type="protein sequence ID" value="AAR37446.1"/>
    <property type="molecule type" value="Genomic_DNA"/>
</dbReference>
<dbReference type="HAMAP" id="MF_00527">
    <property type="entry name" value="3MGH"/>
    <property type="match status" value="1"/>
</dbReference>
<proteinExistence type="inferred from homology"/>
<dbReference type="InterPro" id="IPR003180">
    <property type="entry name" value="MPG"/>
</dbReference>
<dbReference type="InterPro" id="IPR036995">
    <property type="entry name" value="MPG_sf"/>
</dbReference>
<comment type="similarity">
    <text evidence="1 5">Belongs to the DNA glycosylase MPG family.</text>
</comment>
<dbReference type="GO" id="GO:0003905">
    <property type="term" value="F:alkylbase DNA N-glycosylase activity"/>
    <property type="evidence" value="ECO:0007669"/>
    <property type="project" value="InterPro"/>
</dbReference>
<dbReference type="GO" id="GO:0006284">
    <property type="term" value="P:base-excision repair"/>
    <property type="evidence" value="ECO:0007669"/>
    <property type="project" value="InterPro"/>
</dbReference>
<dbReference type="Gene3D" id="3.10.300.10">
    <property type="entry name" value="Methylpurine-DNA glycosylase (MPG)"/>
    <property type="match status" value="1"/>
</dbReference>
<keyword evidence="2 5" id="KW-0227">DNA damage</keyword>
<dbReference type="PANTHER" id="PTHR10429:SF0">
    <property type="entry name" value="DNA-3-METHYLADENINE GLYCOSYLASE"/>
    <property type="match status" value="1"/>
</dbReference>
<reference evidence="7" key="1">
    <citation type="submission" date="2003-11" db="EMBL/GenBank/DDBJ databases">
        <authorList>
            <person name="Heidelberg J.F."/>
            <person name="Eisen J.A."/>
            <person name="Nelson W.C."/>
            <person name="DeLong E.F."/>
        </authorList>
    </citation>
    <scope>NUCLEOTIDE SEQUENCE</scope>
</reference>
<feature type="region of interest" description="Disordered" evidence="6">
    <location>
        <begin position="205"/>
        <end position="225"/>
    </location>
</feature>
<accession>Q6SI26</accession>
<evidence type="ECO:0000256" key="1">
    <source>
        <dbReference type="ARBA" id="ARBA00009232"/>
    </source>
</evidence>
<evidence type="ECO:0000256" key="3">
    <source>
        <dbReference type="ARBA" id="ARBA00022801"/>
    </source>
</evidence>
<name>Q6SI26_9BACT</name>
<keyword evidence="3 5" id="KW-0378">Hydrolase</keyword>
<evidence type="ECO:0000313" key="7">
    <source>
        <dbReference type="EMBL" id="AAR37446.1"/>
    </source>
</evidence>
<dbReference type="FunFam" id="3.10.300.10:FF:000001">
    <property type="entry name" value="Putative 3-methyladenine DNA glycosylase"/>
    <property type="match status" value="1"/>
</dbReference>
<dbReference type="NCBIfam" id="NF002003">
    <property type="entry name" value="PRK00802.1-3"/>
    <property type="match status" value="1"/>
</dbReference>
<reference evidence="7" key="2">
    <citation type="submission" date="2003-12" db="EMBL/GenBank/DDBJ databases">
        <title>Monterey Bay Coastal Ocean Microbial Observatory environmental clone sequencing.</title>
        <authorList>
            <person name="DeLong E.F."/>
        </authorList>
    </citation>
    <scope>NUCLEOTIDE SEQUENCE</scope>
</reference>
<evidence type="ECO:0000256" key="4">
    <source>
        <dbReference type="ARBA" id="ARBA00023204"/>
    </source>
</evidence>
<dbReference type="PANTHER" id="PTHR10429">
    <property type="entry name" value="DNA-3-METHYLADENINE GLYCOSYLASE"/>
    <property type="match status" value="1"/>
</dbReference>
<evidence type="ECO:0000256" key="6">
    <source>
        <dbReference type="SAM" id="MobiDB-lite"/>
    </source>
</evidence>
<sequence>MRRLNRQFFTQPTLDVARSLIGCVLVHVTRAGKMSGTIVETEAYIGEDDPACHASSGLTKRNKLMYGTPGYAYIYLNYGIHHLLNVVTEPRGVPAAVLIRALVPLEGIPEMQRRRQRARNSRTRLAEHELCRGPGNLTRALGINLRQNGLNLCGAQLHVESGMSRFETIGWSGRVGIRVGTDRNWRCFALDQVAVSKPMTGVTISSHPTAQEQFAPRSQINRHPE</sequence>
<dbReference type="SUPFAM" id="SSF50486">
    <property type="entry name" value="FMT C-terminal domain-like"/>
    <property type="match status" value="1"/>
</dbReference>
<dbReference type="InterPro" id="IPR011034">
    <property type="entry name" value="Formyl_transferase-like_C_sf"/>
</dbReference>